<keyword evidence="1" id="KW-0472">Membrane</keyword>
<name>A0A914Z3N1_9BILA</name>
<evidence type="ECO:0000313" key="3">
    <source>
        <dbReference type="WBParaSite" id="PSU_v2.g6964.t1"/>
    </source>
</evidence>
<keyword evidence="1" id="KW-0812">Transmembrane</keyword>
<evidence type="ECO:0000313" key="2">
    <source>
        <dbReference type="Proteomes" id="UP000887577"/>
    </source>
</evidence>
<dbReference type="WBParaSite" id="PSU_v2.g6964.t1">
    <property type="protein sequence ID" value="PSU_v2.g6964.t1"/>
    <property type="gene ID" value="PSU_v2.g6964"/>
</dbReference>
<organism evidence="2 3">
    <name type="scientific">Panagrolaimus superbus</name>
    <dbReference type="NCBI Taxonomy" id="310955"/>
    <lineage>
        <taxon>Eukaryota</taxon>
        <taxon>Metazoa</taxon>
        <taxon>Ecdysozoa</taxon>
        <taxon>Nematoda</taxon>
        <taxon>Chromadorea</taxon>
        <taxon>Rhabditida</taxon>
        <taxon>Tylenchina</taxon>
        <taxon>Panagrolaimomorpha</taxon>
        <taxon>Panagrolaimoidea</taxon>
        <taxon>Panagrolaimidae</taxon>
        <taxon>Panagrolaimus</taxon>
    </lineage>
</organism>
<keyword evidence="1" id="KW-1133">Transmembrane helix</keyword>
<proteinExistence type="predicted"/>
<sequence length="283" mass="31332">MTWAGLSAWNNSRLTSTQHCSIVSSTTKAYSTFHFAFVPIAYVCSFLSLCFIAFLQNKTNQKAVNLSRQKQLTTYTVMTAIDIILVTIPSFVLCGANYGLFKPNDIIHGLSYSTSGFLSLCHIGVNIGYNREYRKQLKLLFGDTVLDSLILGKQKMKAMLVYFLTLCFIISVNGLLVPNISVEAVNGTNENLHKFEQQTDNITNKGISDFDHIYDYNFATLPSNTTPPTTTYKITTKTTTQKLIPPPPKPTTFGQSVIKVIENIPGAQLAKSSFGFITSLFTG</sequence>
<feature type="transmembrane region" description="Helical" evidence="1">
    <location>
        <begin position="159"/>
        <end position="177"/>
    </location>
</feature>
<evidence type="ECO:0000256" key="1">
    <source>
        <dbReference type="SAM" id="Phobius"/>
    </source>
</evidence>
<keyword evidence="2" id="KW-1185">Reference proteome</keyword>
<feature type="transmembrane region" description="Helical" evidence="1">
    <location>
        <begin position="75"/>
        <end position="100"/>
    </location>
</feature>
<feature type="transmembrane region" description="Helical" evidence="1">
    <location>
        <begin position="106"/>
        <end position="129"/>
    </location>
</feature>
<accession>A0A914Z3N1</accession>
<feature type="transmembrane region" description="Helical" evidence="1">
    <location>
        <begin position="33"/>
        <end position="55"/>
    </location>
</feature>
<dbReference type="AlphaFoldDB" id="A0A914Z3N1"/>
<dbReference type="Proteomes" id="UP000887577">
    <property type="component" value="Unplaced"/>
</dbReference>
<reference evidence="3" key="1">
    <citation type="submission" date="2022-11" db="UniProtKB">
        <authorList>
            <consortium name="WormBaseParasite"/>
        </authorList>
    </citation>
    <scope>IDENTIFICATION</scope>
</reference>
<protein>
    <submittedName>
        <fullName evidence="3">G-protein coupled receptors family 1 profile domain-containing protein</fullName>
    </submittedName>
</protein>